<dbReference type="PROSITE" id="PS51257">
    <property type="entry name" value="PROKAR_LIPOPROTEIN"/>
    <property type="match status" value="1"/>
</dbReference>
<proteinExistence type="predicted"/>
<feature type="signal peptide" evidence="2">
    <location>
        <begin position="1"/>
        <end position="25"/>
    </location>
</feature>
<dbReference type="OrthoDB" id="5148029at2"/>
<organism evidence="4 5">
    <name type="scientific">Paraoerskovia marina</name>
    <dbReference type="NCBI Taxonomy" id="545619"/>
    <lineage>
        <taxon>Bacteria</taxon>
        <taxon>Bacillati</taxon>
        <taxon>Actinomycetota</taxon>
        <taxon>Actinomycetes</taxon>
        <taxon>Micrococcales</taxon>
        <taxon>Cellulomonadaceae</taxon>
        <taxon>Paraoerskovia</taxon>
    </lineage>
</organism>
<protein>
    <recommendedName>
        <fullName evidence="3">DUF6318 domain-containing protein</fullName>
    </recommendedName>
</protein>
<name>A0A1H1VPN1_9CELL</name>
<evidence type="ECO:0000313" key="5">
    <source>
        <dbReference type="Proteomes" id="UP000185663"/>
    </source>
</evidence>
<dbReference type="RefSeq" id="WP_083372740.1">
    <property type="nucleotide sequence ID" value="NZ_LT629776.1"/>
</dbReference>
<feature type="compositionally biased region" description="Low complexity" evidence="1">
    <location>
        <begin position="31"/>
        <end position="46"/>
    </location>
</feature>
<evidence type="ECO:0000313" key="4">
    <source>
        <dbReference type="EMBL" id="SDS86888.1"/>
    </source>
</evidence>
<accession>A0A1H1VPN1</accession>
<dbReference type="Proteomes" id="UP000185663">
    <property type="component" value="Chromosome I"/>
</dbReference>
<reference evidence="4 5" key="1">
    <citation type="submission" date="2016-10" db="EMBL/GenBank/DDBJ databases">
        <authorList>
            <person name="de Groot N.N."/>
        </authorList>
    </citation>
    <scope>NUCLEOTIDE SEQUENCE [LARGE SCALE GENOMIC DNA]</scope>
    <source>
        <strain evidence="4 5">DSM 22126</strain>
    </source>
</reference>
<gene>
    <name evidence="4" type="ORF">SAMN04489860_2576</name>
</gene>
<feature type="compositionally biased region" description="Acidic residues" evidence="1">
    <location>
        <begin position="47"/>
        <end position="59"/>
    </location>
</feature>
<dbReference type="EMBL" id="LT629776">
    <property type="protein sequence ID" value="SDS86888.1"/>
    <property type="molecule type" value="Genomic_DNA"/>
</dbReference>
<feature type="domain" description="DUF6318" evidence="3">
    <location>
        <begin position="67"/>
        <end position="199"/>
    </location>
</feature>
<evidence type="ECO:0000259" key="3">
    <source>
        <dbReference type="Pfam" id="PF19843"/>
    </source>
</evidence>
<dbReference type="STRING" id="545619.SAMN04489860_2576"/>
<dbReference type="Pfam" id="PF19843">
    <property type="entry name" value="DUF6318"/>
    <property type="match status" value="1"/>
</dbReference>
<keyword evidence="2" id="KW-0732">Signal</keyword>
<evidence type="ECO:0000256" key="2">
    <source>
        <dbReference type="SAM" id="SignalP"/>
    </source>
</evidence>
<keyword evidence="5" id="KW-1185">Reference proteome</keyword>
<dbReference type="InterPro" id="IPR046281">
    <property type="entry name" value="DUF6318"/>
</dbReference>
<feature type="chain" id="PRO_5009263561" description="DUF6318 domain-containing protein" evidence="2">
    <location>
        <begin position="26"/>
        <end position="210"/>
    </location>
</feature>
<dbReference type="AlphaFoldDB" id="A0A1H1VPN1"/>
<feature type="region of interest" description="Disordered" evidence="1">
    <location>
        <begin position="22"/>
        <end position="79"/>
    </location>
</feature>
<evidence type="ECO:0000256" key="1">
    <source>
        <dbReference type="SAM" id="MobiDB-lite"/>
    </source>
</evidence>
<sequence length="210" mass="21847">MRVRRRTLALALPVALILGLGGCSSDDEPEPGTTAATSAAPTASEPETTEPTESPEPEPTETGPTPPPRPAAMDDTGKKGAQAAAEYFIALTEYSAISGDSRSLRAMTYSSTCTTCEALIAEAEGIKSNGYIVSGGKNDLTNITVSNRDQPTGGYAVLASFDSEEMTISEAGGKAVQVYDGDSGNVQIDVVHDGDDWRVMALVTDQGRAK</sequence>